<name>A0A2R4ALT9_9CAUD</name>
<sequence>MIIHIINCLLLFLSGVTWDTKGWGMIIKIVFYVAAMYNGFEAYRFYIMGV</sequence>
<dbReference type="EMBL" id="MG676224">
    <property type="protein sequence ID" value="AVR76029.1"/>
    <property type="molecule type" value="Genomic_DNA"/>
</dbReference>
<organism evidence="1 2">
    <name type="scientific">Aeromonas phage AhSzq-1</name>
    <dbReference type="NCBI Taxonomy" id="2138298"/>
    <lineage>
        <taxon>Viruses</taxon>
        <taxon>Duplodnaviria</taxon>
        <taxon>Heunggongvirae</taxon>
        <taxon>Uroviricota</taxon>
        <taxon>Caudoviricetes</taxon>
        <taxon>Demerecviridae</taxon>
        <taxon>Shenzhenvirus</taxon>
        <taxon>Shenzhenvirus AhSzq1</taxon>
    </lineage>
</organism>
<evidence type="ECO:0000313" key="1">
    <source>
        <dbReference type="EMBL" id="AVR76029.1"/>
    </source>
</evidence>
<gene>
    <name evidence="1" type="ORF">AhSzq1_136</name>
</gene>
<evidence type="ECO:0000313" key="2">
    <source>
        <dbReference type="Proteomes" id="UP000244741"/>
    </source>
</evidence>
<keyword evidence="2" id="KW-1185">Reference proteome</keyword>
<dbReference type="Proteomes" id="UP000244741">
    <property type="component" value="Segment"/>
</dbReference>
<accession>A0A2R4ALT9</accession>
<protein>
    <submittedName>
        <fullName evidence="1">Uncharacterized protein</fullName>
    </submittedName>
</protein>
<reference evidence="1 2" key="1">
    <citation type="submission" date="2017-12" db="EMBL/GenBank/DDBJ databases">
        <title>Genomic characterization of T5-related Aeromonas hydrophila phages AhSzq-1 and AhSzw-1 and proposal to be two new species.</title>
        <authorList>
            <person name="Chen L."/>
            <person name="Yuan S."/>
            <person name="Ma Y."/>
        </authorList>
    </citation>
    <scope>NUCLEOTIDE SEQUENCE [LARGE SCALE GENOMIC DNA]</scope>
    <source>
        <strain evidence="1">Seawater</strain>
    </source>
</reference>
<proteinExistence type="predicted"/>